<evidence type="ECO:0000313" key="6">
    <source>
        <dbReference type="Proteomes" id="UP001163726"/>
    </source>
</evidence>
<dbReference type="RefSeq" id="WP_268074748.1">
    <property type="nucleotide sequence ID" value="NZ_CP109965.1"/>
</dbReference>
<dbReference type="PANTHER" id="PTHR33643:SF1">
    <property type="entry name" value="UREASE ACCESSORY PROTEIN D"/>
    <property type="match status" value="1"/>
</dbReference>
<comment type="subcellular location">
    <subcellularLocation>
        <location evidence="4">Cytoplasm</location>
    </subcellularLocation>
</comment>
<evidence type="ECO:0000256" key="4">
    <source>
        <dbReference type="HAMAP-Rule" id="MF_01384"/>
    </source>
</evidence>
<comment type="similarity">
    <text evidence="1 4">Belongs to the UreD family.</text>
</comment>
<keyword evidence="2 4" id="KW-0996">Nickel insertion</keyword>
<evidence type="ECO:0000256" key="1">
    <source>
        <dbReference type="ARBA" id="ARBA00007177"/>
    </source>
</evidence>
<dbReference type="Pfam" id="PF01774">
    <property type="entry name" value="UreD"/>
    <property type="match status" value="1"/>
</dbReference>
<sequence length="304" mass="33748">MSQSTANSATAAQNGRSWIANLDLIFSQTANGSRLSSIERNGPLSVQKAFYPEGPDCAHVYLLHPPAGIVSGDELHLSAKLEKNSHALLTTPGANRFYRARDDKNLGVSLQLQQTQYQLSDNAILEHLPQETLIFQGADAVNKLDIQLTQSSIYLGWDVICLGLPVMDQPFDKGRFEQLCQVKLDGKLVFHDRLKVNQDNQLMDKKAGLAGNHIVGTFIAAAPNQLSGERNRVKSEDLLTLIRGKVEALKAQEKVSISQLDGLFIIRYLGERSEECKKLFAAIWKILRKALCELESKAPRIWLT</sequence>
<keyword evidence="3 4" id="KW-0143">Chaperone</keyword>
<proteinExistence type="inferred from homology"/>
<gene>
    <name evidence="4" type="primary">ureD</name>
    <name evidence="5" type="ORF">OLW01_00980</name>
</gene>
<dbReference type="HAMAP" id="MF_01384">
    <property type="entry name" value="UreD"/>
    <property type="match status" value="1"/>
</dbReference>
<evidence type="ECO:0000256" key="3">
    <source>
        <dbReference type="ARBA" id="ARBA00023186"/>
    </source>
</evidence>
<dbReference type="PANTHER" id="PTHR33643">
    <property type="entry name" value="UREASE ACCESSORY PROTEIN D"/>
    <property type="match status" value="1"/>
</dbReference>
<dbReference type="InterPro" id="IPR002669">
    <property type="entry name" value="UreD"/>
</dbReference>
<comment type="function">
    <text evidence="4">Required for maturation of urease via the functional incorporation of the urease nickel metallocenter.</text>
</comment>
<keyword evidence="4" id="KW-0963">Cytoplasm</keyword>
<reference evidence="5" key="1">
    <citation type="submission" date="2022-10" db="EMBL/GenBank/DDBJ databases">
        <title>Catenovulum adriacola sp. nov. isolated in the Harbour of Susak.</title>
        <authorList>
            <person name="Schoch T."/>
            <person name="Reich S.J."/>
            <person name="Stoeferle S."/>
            <person name="Flaiz M."/>
            <person name="Kazda M."/>
            <person name="Riedel C.U."/>
            <person name="Duerre P."/>
        </authorList>
    </citation>
    <scope>NUCLEOTIDE SEQUENCE</scope>
    <source>
        <strain evidence="5">TS8</strain>
    </source>
</reference>
<comment type="subunit">
    <text evidence="4">UreD, UreF and UreG form a complex that acts as a GTP-hydrolysis-dependent molecular chaperone, activating the urease apoprotein by helping to assemble the nickel containing metallocenter of UreC. The UreE protein probably delivers the nickel.</text>
</comment>
<evidence type="ECO:0000313" key="5">
    <source>
        <dbReference type="EMBL" id="WAJ70421.1"/>
    </source>
</evidence>
<organism evidence="5 6">
    <name type="scientific">Catenovulum adriaticum</name>
    <dbReference type="NCBI Taxonomy" id="2984846"/>
    <lineage>
        <taxon>Bacteria</taxon>
        <taxon>Pseudomonadati</taxon>
        <taxon>Pseudomonadota</taxon>
        <taxon>Gammaproteobacteria</taxon>
        <taxon>Alteromonadales</taxon>
        <taxon>Alteromonadaceae</taxon>
        <taxon>Catenovulum</taxon>
    </lineage>
</organism>
<keyword evidence="6" id="KW-1185">Reference proteome</keyword>
<protein>
    <recommendedName>
        <fullName evidence="4">Urease accessory protein UreD</fullName>
    </recommendedName>
</protein>
<name>A0ABY7AQ93_9ALTE</name>
<dbReference type="EMBL" id="CP109965">
    <property type="protein sequence ID" value="WAJ70421.1"/>
    <property type="molecule type" value="Genomic_DNA"/>
</dbReference>
<evidence type="ECO:0000256" key="2">
    <source>
        <dbReference type="ARBA" id="ARBA00022988"/>
    </source>
</evidence>
<accession>A0ABY7AQ93</accession>
<dbReference type="Proteomes" id="UP001163726">
    <property type="component" value="Chromosome"/>
</dbReference>